<accession>Q91634</accession>
<evidence type="ECO:0000313" key="20">
    <source>
        <dbReference type="RefSeq" id="NP_001081106.1"/>
    </source>
</evidence>
<dbReference type="InterPro" id="IPR050342">
    <property type="entry name" value="HMGB"/>
</dbReference>
<evidence type="ECO:0000256" key="11">
    <source>
        <dbReference type="ARBA" id="ARBA00040582"/>
    </source>
</evidence>
<evidence type="ECO:0000256" key="2">
    <source>
        <dbReference type="ARBA" id="ARBA00022553"/>
    </source>
</evidence>
<comment type="subcellular location">
    <subcellularLocation>
        <location evidence="1">Mitochondrion matrix</location>
        <location evidence="1">Mitochondrion nucleoid</location>
    </subcellularLocation>
</comment>
<reference evidence="18 20" key="1">
    <citation type="journal article" date="1995" name="Mol. Cell. Biol.">
        <title>Distinct roles for two purified factors in transcription of Xenopus mitochondrial DNA.</title>
        <authorList>
            <person name="Antoshechkin I."/>
            <person name="Bogenhagen D.F."/>
        </authorList>
    </citation>
    <scope>NUCLEOTIDE SEQUENCE</scope>
</reference>
<feature type="coiled-coil region" evidence="15">
    <location>
        <begin position="131"/>
        <end position="158"/>
    </location>
</feature>
<dbReference type="SUPFAM" id="SSF47095">
    <property type="entry name" value="HMG-box"/>
    <property type="match status" value="2"/>
</dbReference>
<evidence type="ECO:0000259" key="17">
    <source>
        <dbReference type="PROSITE" id="PS50118"/>
    </source>
</evidence>
<evidence type="ECO:0000256" key="6">
    <source>
        <dbReference type="ARBA" id="ARBA00023125"/>
    </source>
</evidence>
<dbReference type="AGR" id="Xenbase:XB-GENE-5942971"/>
<dbReference type="PROSITE" id="PS50118">
    <property type="entry name" value="HMG_BOX_2"/>
    <property type="match status" value="2"/>
</dbReference>
<keyword evidence="19" id="KW-1185">Reference proteome</keyword>
<protein>
    <recommendedName>
        <fullName evidence="11">Transcription factor A, mitochondrial</fullName>
    </recommendedName>
</protein>
<dbReference type="InterPro" id="IPR009071">
    <property type="entry name" value="HMG_box_dom"/>
</dbReference>
<keyword evidence="6 14" id="KW-0238">DNA-binding</keyword>
<evidence type="ECO:0000256" key="3">
    <source>
        <dbReference type="ARBA" id="ARBA00022737"/>
    </source>
</evidence>
<dbReference type="GO" id="GO:0003677">
    <property type="term" value="F:DNA binding"/>
    <property type="evidence" value="ECO:0007669"/>
    <property type="project" value="UniProtKB-UniRule"/>
</dbReference>
<keyword evidence="8" id="KW-0010">Activator</keyword>
<dbReference type="InterPro" id="IPR036910">
    <property type="entry name" value="HMG_box_dom_sf"/>
</dbReference>
<evidence type="ECO:0000256" key="16">
    <source>
        <dbReference type="SAM" id="MobiDB-lite"/>
    </source>
</evidence>
<sequence>MRQTGSLALVARAGQKDRVLSSLPLVMMSLMSRGVGGLLRSLTGINCSQTIRCTNVSSGIFGFQCSPLRCFSKGAAPSDYPKRPLSGYLRYSVEQRPKLHKQYPEAKMMDLTKIIALEWKGLASTEKEPYEAVAKADLKKYREEVKQYREALSPVQLELHREQRRQRLAKRKSVRKKRELTALGRPKRPRSPFNIFMSEHFQDAKGTSSQTKMKSLRDEWERLHNTQKQTYNHLAQDDKIRYENEMKSWEEQMIEIGRGDLIRLNQRKRFKKPRATRASSKTNTAKKGLTGSSHKEGFSGASNPKQHEE</sequence>
<evidence type="ECO:0000313" key="18">
    <source>
        <dbReference type="EMBL" id="AAA91456.1"/>
    </source>
</evidence>
<dbReference type="GeneID" id="394385"/>
<evidence type="ECO:0000256" key="10">
    <source>
        <dbReference type="ARBA" id="ARBA00023271"/>
    </source>
</evidence>
<evidence type="ECO:0000256" key="4">
    <source>
        <dbReference type="ARBA" id="ARBA00022946"/>
    </source>
</evidence>
<keyword evidence="3" id="KW-0677">Repeat</keyword>
<keyword evidence="14" id="KW-0539">Nucleus</keyword>
<organism evidence="18">
    <name type="scientific">Xenopus laevis</name>
    <name type="common">African clawed frog</name>
    <dbReference type="NCBI Taxonomy" id="8355"/>
    <lineage>
        <taxon>Eukaryota</taxon>
        <taxon>Metazoa</taxon>
        <taxon>Chordata</taxon>
        <taxon>Craniata</taxon>
        <taxon>Vertebrata</taxon>
        <taxon>Euteleostomi</taxon>
        <taxon>Amphibia</taxon>
        <taxon>Batrachia</taxon>
        <taxon>Anura</taxon>
        <taxon>Pipoidea</taxon>
        <taxon>Pipidae</taxon>
        <taxon>Xenopodinae</taxon>
        <taxon>Xenopus</taxon>
        <taxon>Xenopus</taxon>
    </lineage>
</organism>
<comment type="function">
    <text evidence="12">Binds to the mitochondrial light strand promoter and functions in mitochondrial transcription regulation. Component of the mitochondrial transcription initiation complex, composed at least of TFB2M, TFAM and POLRMT that is required for basal transcription of mitochondrial DNA. In this complex, TFAM recruits POLRMT to a specific promoter whereas TFB2M induces structural changes in POLRMT to enable promoter opening and trapping of the DNA non-template strand. Required for accurate and efficient promoter recognition by the mitochondrial RNA polymerase. Promotes transcription initiation from the HSP1 and the light strand promoter by binding immediately upstream of transcriptional start sites. Is able to unwind DNA. Bends the mitochondrial light strand promoter DNA into a U-turn shape via its HMG boxes. Required for maintenance of normal levels of mitochondrial DNA. May play a role in organizing and compacting mitochondrial DNA.</text>
</comment>
<name>Q91634_XENLA</name>
<dbReference type="GO" id="GO:0005634">
    <property type="term" value="C:nucleus"/>
    <property type="evidence" value="ECO:0007669"/>
    <property type="project" value="UniProtKB-UniRule"/>
</dbReference>
<dbReference type="SMART" id="SM00398">
    <property type="entry name" value="HMG"/>
    <property type="match status" value="2"/>
</dbReference>
<dbReference type="Xenbase" id="XB-GENE-5942971">
    <property type="gene designation" value="tfam.L"/>
</dbReference>
<evidence type="ECO:0000256" key="15">
    <source>
        <dbReference type="SAM" id="Coils"/>
    </source>
</evidence>
<dbReference type="GO" id="GO:0006357">
    <property type="term" value="P:regulation of transcription by RNA polymerase II"/>
    <property type="evidence" value="ECO:0007669"/>
    <property type="project" value="TreeGrafter"/>
</dbReference>
<dbReference type="CTD" id="394385"/>
<dbReference type="CD-CODE" id="78E86D56">
    <property type="entry name" value="Mitochondrial cloud"/>
</dbReference>
<keyword evidence="5" id="KW-0805">Transcription regulation</keyword>
<keyword evidence="10" id="KW-1135">Mitochondrion nucleoid</keyword>
<feature type="compositionally biased region" description="Polar residues" evidence="16">
    <location>
        <begin position="300"/>
        <end position="309"/>
    </location>
</feature>
<feature type="domain" description="HMG box" evidence="17">
    <location>
        <begin position="81"/>
        <end position="149"/>
    </location>
</feature>
<dbReference type="Pfam" id="PF00505">
    <property type="entry name" value="HMG_box"/>
    <property type="match status" value="2"/>
</dbReference>
<dbReference type="OrthoDB" id="5550281at2759"/>
<keyword evidence="4" id="KW-0809">Transit peptide</keyword>
<dbReference type="PANTHER" id="PTHR48112">
    <property type="entry name" value="HIGH MOBILITY GROUP PROTEIN DSP1"/>
    <property type="match status" value="1"/>
</dbReference>
<dbReference type="PANTHER" id="PTHR48112:SF36">
    <property type="entry name" value="TRANSCRIPTION FACTOR A, MITOCHONDRIAL"/>
    <property type="match status" value="1"/>
</dbReference>
<keyword evidence="2" id="KW-0597">Phosphoprotein</keyword>
<evidence type="ECO:0000256" key="5">
    <source>
        <dbReference type="ARBA" id="ARBA00023015"/>
    </source>
</evidence>
<reference evidence="20" key="3">
    <citation type="submission" date="2025-04" db="UniProtKB">
        <authorList>
            <consortium name="RefSeq"/>
        </authorList>
    </citation>
    <scope>IDENTIFICATION</scope>
</reference>
<dbReference type="KEGG" id="xla:394385"/>
<dbReference type="Gene3D" id="1.10.30.10">
    <property type="entry name" value="High mobility group box domain"/>
    <property type="match status" value="2"/>
</dbReference>
<dbReference type="Proteomes" id="UP000186698">
    <property type="component" value="Chromosome 7L"/>
</dbReference>
<evidence type="ECO:0000256" key="13">
    <source>
        <dbReference type="ARBA" id="ARBA00046467"/>
    </source>
</evidence>
<evidence type="ECO:0000256" key="8">
    <source>
        <dbReference type="ARBA" id="ARBA00023159"/>
    </source>
</evidence>
<feature type="DNA-binding region" description="HMG box" evidence="14">
    <location>
        <begin position="186"/>
        <end position="250"/>
    </location>
</feature>
<proteinExistence type="evidence at transcript level"/>
<dbReference type="FunFam" id="1.10.30.10:FF:000043">
    <property type="entry name" value="Transcription factor A, mitochondrial"/>
    <property type="match status" value="1"/>
</dbReference>
<feature type="domain" description="HMG box" evidence="17">
    <location>
        <begin position="186"/>
        <end position="250"/>
    </location>
</feature>
<dbReference type="Bgee" id="394385">
    <property type="expression patterns" value="Expressed in muscle tissue and 20 other cell types or tissues"/>
</dbReference>
<dbReference type="EMBL" id="U35728">
    <property type="protein sequence ID" value="AAA91456.1"/>
    <property type="molecule type" value="mRNA"/>
</dbReference>
<evidence type="ECO:0000256" key="7">
    <source>
        <dbReference type="ARBA" id="ARBA00023128"/>
    </source>
</evidence>
<evidence type="ECO:0000313" key="21">
    <source>
        <dbReference type="Xenbase" id="XB-GENE-5942971"/>
    </source>
</evidence>
<dbReference type="GO" id="GO:0034246">
    <property type="term" value="F:mitochondrial transcription factor activity"/>
    <property type="evidence" value="ECO:0000318"/>
    <property type="project" value="GO_Central"/>
</dbReference>
<keyword evidence="9" id="KW-0804">Transcription</keyword>
<gene>
    <name evidence="20 21" type="primary">tfam.L</name>
    <name evidence="20" type="synonym">mttf1</name>
    <name evidence="20" type="synonym">mttfa</name>
    <name evidence="20" type="synonym">mttfa-A</name>
    <name evidence="20" type="synonym">tcf6</name>
    <name evidence="20" type="synonym">tcf6l1</name>
    <name evidence="20" type="synonym">tcf6l2</name>
    <name evidence="20" type="synonym">tcf6l3</name>
    <name evidence="20" type="synonym">tfam</name>
    <name evidence="18 20" type="synonym">xl-mtTFA</name>
</gene>
<keyword evidence="15" id="KW-0175">Coiled coil</keyword>
<keyword evidence="7" id="KW-0496">Mitochondrion</keyword>
<comment type="subunit">
    <text evidence="13">Monomer; binds DNA as a monomer. Homodimer. Component of the mitochondrial transcription initiation complex, composed at least of TFB2M, TFAM and POLRMT. In this complex TFAM recruits POLRMT to the promoter whereas TFB2M induces structural changes in POLRMT to enable promoter opening and trapping of the DNA non-template strand. Upon metabolic stress, forms a complex composed of FOXO3, SIRT3, TFAM and POLRMT. Interacts with TFB1M and TFB2M. Interacts with CLPX; this enhances DNA-binding.</text>
</comment>
<feature type="DNA-binding region" description="HMG box" evidence="14">
    <location>
        <begin position="81"/>
        <end position="149"/>
    </location>
</feature>
<reference evidence="20" key="2">
    <citation type="journal article" date="2002" name="Dev. Dyn.">
        <title>Genetic and genomic tools for Xenopus research: The NIH Xenopus initiative.</title>
        <authorList>
            <person name="Klein S.L."/>
            <person name="Strausberg R.L."/>
            <person name="Wagner L."/>
            <person name="Pontius J."/>
            <person name="Clifton S.W."/>
            <person name="Richardson P."/>
        </authorList>
    </citation>
    <scope>NUCLEOTIDE SEQUENCE</scope>
</reference>
<dbReference type="RefSeq" id="NP_001081106.1">
    <property type="nucleotide sequence ID" value="NM_001087637.1"/>
</dbReference>
<dbReference type="CDD" id="cd21987">
    <property type="entry name" value="HMG-box_TFAM_rpt2"/>
    <property type="match status" value="1"/>
</dbReference>
<evidence type="ECO:0000313" key="19">
    <source>
        <dbReference type="Proteomes" id="UP000186698"/>
    </source>
</evidence>
<evidence type="ECO:0000256" key="1">
    <source>
        <dbReference type="ARBA" id="ARBA00004436"/>
    </source>
</evidence>
<dbReference type="GO" id="GO:0006391">
    <property type="term" value="P:transcription initiation at mitochondrial promoter"/>
    <property type="evidence" value="ECO:0000318"/>
    <property type="project" value="GO_Central"/>
</dbReference>
<evidence type="ECO:0000256" key="12">
    <source>
        <dbReference type="ARBA" id="ARBA00045216"/>
    </source>
</evidence>
<dbReference type="GO" id="GO:0042645">
    <property type="term" value="C:mitochondrial nucleoid"/>
    <property type="evidence" value="ECO:0000318"/>
    <property type="project" value="GO_Central"/>
</dbReference>
<dbReference type="AlphaFoldDB" id="Q91634"/>
<evidence type="ECO:0000256" key="14">
    <source>
        <dbReference type="PROSITE-ProRule" id="PRU00267"/>
    </source>
</evidence>
<evidence type="ECO:0000256" key="9">
    <source>
        <dbReference type="ARBA" id="ARBA00023163"/>
    </source>
</evidence>
<feature type="region of interest" description="Disordered" evidence="16">
    <location>
        <begin position="268"/>
        <end position="309"/>
    </location>
</feature>